<proteinExistence type="predicted"/>
<feature type="signal peptide" evidence="1">
    <location>
        <begin position="1"/>
        <end position="15"/>
    </location>
</feature>
<evidence type="ECO:0000256" key="1">
    <source>
        <dbReference type="SAM" id="SignalP"/>
    </source>
</evidence>
<sequence length="255" mass="29528">MFMKILILTIACCSTSEFTIDTCLKDSESSSSTLYKGFPWINDTLPSSIQPSLYRLRLEPNLTTGKFIGAVDIYATIRQKTNWLILNAKCLEISEIHFTVNNLKEKLEDSDVKYRPEHDQLAVKLPVGIENEFVVTFEFSGRMNDQEIHGLFFADFYDDNDDKINFAIGNFVHATARTVFPCFDEPNFETKFEMVIGRDYHMRSLSNGKLNQTIHPTNKMIKYDMFEQTMQLTTTEQLKIFIYDPNTLSSHQFFV</sequence>
<evidence type="ECO:0000313" key="4">
    <source>
        <dbReference type="WBParaSite" id="nRc.2.0.1.t12974-RA"/>
    </source>
</evidence>
<dbReference type="Pfam" id="PF17900">
    <property type="entry name" value="Peptidase_M1_N"/>
    <property type="match status" value="1"/>
</dbReference>
<dbReference type="GO" id="GO:0070006">
    <property type="term" value="F:metalloaminopeptidase activity"/>
    <property type="evidence" value="ECO:0007669"/>
    <property type="project" value="TreeGrafter"/>
</dbReference>
<dbReference type="WBParaSite" id="nRc.2.0.1.t12974-RA">
    <property type="protein sequence ID" value="nRc.2.0.1.t12974-RA"/>
    <property type="gene ID" value="nRc.2.0.1.g12974"/>
</dbReference>
<dbReference type="GO" id="GO:0005737">
    <property type="term" value="C:cytoplasm"/>
    <property type="evidence" value="ECO:0007669"/>
    <property type="project" value="TreeGrafter"/>
</dbReference>
<dbReference type="GO" id="GO:0006508">
    <property type="term" value="P:proteolysis"/>
    <property type="evidence" value="ECO:0007669"/>
    <property type="project" value="TreeGrafter"/>
</dbReference>
<accession>A0A915IGN5</accession>
<evidence type="ECO:0000313" key="3">
    <source>
        <dbReference type="Proteomes" id="UP000887565"/>
    </source>
</evidence>
<keyword evidence="3" id="KW-1185">Reference proteome</keyword>
<feature type="domain" description="Aminopeptidase N-like N-terminal" evidence="2">
    <location>
        <begin position="50"/>
        <end position="234"/>
    </location>
</feature>
<keyword evidence="1" id="KW-0732">Signal</keyword>
<dbReference type="InterPro" id="IPR050344">
    <property type="entry name" value="Peptidase_M1_aminopeptidases"/>
</dbReference>
<dbReference type="GO" id="GO:0005615">
    <property type="term" value="C:extracellular space"/>
    <property type="evidence" value="ECO:0007669"/>
    <property type="project" value="TreeGrafter"/>
</dbReference>
<dbReference type="InterPro" id="IPR045357">
    <property type="entry name" value="Aminopeptidase_N-like_N"/>
</dbReference>
<name>A0A915IGN5_ROMCU</name>
<dbReference type="GO" id="GO:0043171">
    <property type="term" value="P:peptide catabolic process"/>
    <property type="evidence" value="ECO:0007669"/>
    <property type="project" value="TreeGrafter"/>
</dbReference>
<reference evidence="4" key="1">
    <citation type="submission" date="2022-11" db="UniProtKB">
        <authorList>
            <consortium name="WormBaseParasite"/>
        </authorList>
    </citation>
    <scope>IDENTIFICATION</scope>
</reference>
<dbReference type="GO" id="GO:0016020">
    <property type="term" value="C:membrane"/>
    <property type="evidence" value="ECO:0007669"/>
    <property type="project" value="TreeGrafter"/>
</dbReference>
<organism evidence="3 4">
    <name type="scientific">Romanomermis culicivorax</name>
    <name type="common">Nematode worm</name>
    <dbReference type="NCBI Taxonomy" id="13658"/>
    <lineage>
        <taxon>Eukaryota</taxon>
        <taxon>Metazoa</taxon>
        <taxon>Ecdysozoa</taxon>
        <taxon>Nematoda</taxon>
        <taxon>Enoplea</taxon>
        <taxon>Dorylaimia</taxon>
        <taxon>Mermithida</taxon>
        <taxon>Mermithoidea</taxon>
        <taxon>Mermithidae</taxon>
        <taxon>Romanomermis</taxon>
    </lineage>
</organism>
<dbReference type="AlphaFoldDB" id="A0A915IGN5"/>
<dbReference type="InterPro" id="IPR042097">
    <property type="entry name" value="Aminopeptidase_N-like_N_sf"/>
</dbReference>
<dbReference type="Proteomes" id="UP000887565">
    <property type="component" value="Unplaced"/>
</dbReference>
<dbReference type="GO" id="GO:0008270">
    <property type="term" value="F:zinc ion binding"/>
    <property type="evidence" value="ECO:0007669"/>
    <property type="project" value="TreeGrafter"/>
</dbReference>
<dbReference type="GO" id="GO:0042277">
    <property type="term" value="F:peptide binding"/>
    <property type="evidence" value="ECO:0007669"/>
    <property type="project" value="TreeGrafter"/>
</dbReference>
<dbReference type="Gene3D" id="2.60.40.1730">
    <property type="entry name" value="tricorn interacting facor f3 domain"/>
    <property type="match status" value="1"/>
</dbReference>
<feature type="chain" id="PRO_5038010891" evidence="1">
    <location>
        <begin position="16"/>
        <end position="255"/>
    </location>
</feature>
<dbReference type="PANTHER" id="PTHR11533">
    <property type="entry name" value="PROTEASE M1 ZINC METALLOPROTEASE"/>
    <property type="match status" value="1"/>
</dbReference>
<protein>
    <submittedName>
        <fullName evidence="4">Aminopeptidase N-like N-terminal domain-containing protein</fullName>
    </submittedName>
</protein>
<evidence type="ECO:0000259" key="2">
    <source>
        <dbReference type="Pfam" id="PF17900"/>
    </source>
</evidence>
<dbReference type="SUPFAM" id="SSF63737">
    <property type="entry name" value="Leukotriene A4 hydrolase N-terminal domain"/>
    <property type="match status" value="1"/>
</dbReference>
<dbReference type="PANTHER" id="PTHR11533:SF299">
    <property type="entry name" value="AMINOPEPTIDASE"/>
    <property type="match status" value="1"/>
</dbReference>